<evidence type="ECO:0008006" key="3">
    <source>
        <dbReference type="Google" id="ProtNLM"/>
    </source>
</evidence>
<dbReference type="EMBL" id="VCEA01007420">
    <property type="protein sequence ID" value="KAB0337726.1"/>
    <property type="molecule type" value="Genomic_DNA"/>
</dbReference>
<keyword evidence="2" id="KW-1185">Reference proteome</keyword>
<organism evidence="1 2">
    <name type="scientific">Muntiacus muntjak</name>
    <name type="common">Barking deer</name>
    <name type="synonym">Indian muntjac</name>
    <dbReference type="NCBI Taxonomy" id="9888"/>
    <lineage>
        <taxon>Eukaryota</taxon>
        <taxon>Metazoa</taxon>
        <taxon>Chordata</taxon>
        <taxon>Craniata</taxon>
        <taxon>Vertebrata</taxon>
        <taxon>Euteleostomi</taxon>
        <taxon>Mammalia</taxon>
        <taxon>Eutheria</taxon>
        <taxon>Laurasiatheria</taxon>
        <taxon>Artiodactyla</taxon>
        <taxon>Ruminantia</taxon>
        <taxon>Pecora</taxon>
        <taxon>Cervidae</taxon>
        <taxon>Muntiacinae</taxon>
        <taxon>Muntiacus</taxon>
    </lineage>
</organism>
<name>A0A5N3UMD0_MUNMU</name>
<reference evidence="1 2" key="1">
    <citation type="submission" date="2019-06" db="EMBL/GenBank/DDBJ databases">
        <title>Discovery of a novel chromosome fission-fusion reversal in muntjac.</title>
        <authorList>
            <person name="Mudd A.B."/>
            <person name="Bredeson J.V."/>
            <person name="Baum R."/>
            <person name="Hockemeyer D."/>
            <person name="Rokhsar D.S."/>
        </authorList>
    </citation>
    <scope>NUCLEOTIDE SEQUENCE [LARGE SCALE GENOMIC DNA]</scope>
    <source>
        <strain evidence="1">UTSW_UCB_Mm</strain>
        <tissue evidence="1">Fibroblast cell line</tissue>
    </source>
</reference>
<comment type="caution">
    <text evidence="1">The sequence shown here is derived from an EMBL/GenBank/DDBJ whole genome shotgun (WGS) entry which is preliminary data.</text>
</comment>
<dbReference type="PANTHER" id="PTHR47027">
    <property type="entry name" value="REVERSE TRANSCRIPTASE DOMAIN-CONTAINING PROTEIN"/>
    <property type="match status" value="1"/>
</dbReference>
<dbReference type="PANTHER" id="PTHR47027:SF8">
    <property type="entry name" value="RIBONUCLEASE H"/>
    <property type="match status" value="1"/>
</dbReference>
<accession>A0A5N3UMD0</accession>
<sequence>MAKNLPAMQEIRFDPWVRKIPWRRKWQPTPVFMPRELHGQRSLVGYIGLKLNIQKAKIMASGPITSWQIDGEIVETVADLIFWGSKITADGYCSHEIKRRLLLGRKVMTNLDSMLKNRDDTLPTKVHLVKAMVFPVVMYGCESWTIKKSEHGRIDAFELWCWRRLLRVPWTARRSNQSILKEISPEYSLEGLMLKLKLQYFGHLV</sequence>
<dbReference type="AlphaFoldDB" id="A0A5N3UMD0"/>
<evidence type="ECO:0000313" key="2">
    <source>
        <dbReference type="Proteomes" id="UP000326458"/>
    </source>
</evidence>
<gene>
    <name evidence="1" type="ORF">FD754_025020</name>
</gene>
<evidence type="ECO:0000313" key="1">
    <source>
        <dbReference type="EMBL" id="KAB0337726.1"/>
    </source>
</evidence>
<protein>
    <recommendedName>
        <fullName evidence="3">Reverse transcriptase domain-containing protein</fullName>
    </recommendedName>
</protein>
<proteinExistence type="predicted"/>
<dbReference type="Proteomes" id="UP000326458">
    <property type="component" value="Unassembled WGS sequence"/>
</dbReference>